<accession>A0A1I0U3F5</accession>
<sequence length="804" mass="89864">MLLKHRLVTFLFVFLCVSVKAQNHQLDSVATNLNSYGLSNLQSSLFVHFDKNIYTNSEQVWFTGYLLKSVLPLDNHHTLYISLLNSIDSTVVLQERFLIQDGLSFGSFNLPDSLLSGSYNFVVNTNIQANGKIEAMFIQPVSIISNTVNMMVPHFSLIKKGIYASAESVLLKVLTSDHHFVENAEIGYAFGKSKVISHGHIKTNNIGEAVIPYPTVKIDSTNNILSVSIKKNKDKRHIKYDLPSPEISRYKVNFYPEGGYLVNGLPSRVGYEVRDSKNAPVQIKAYLFENDLPVDSFSTDFSGLGIFSILPKVGYRYSIRLISSNGQNQYELPNILNRGLVMTAADAVVDRDLRISLLANHDTKIYAVIHNGNEISLQSELGLSGGLIQKLRFNLDSVKPGLNKITILDAEFKPLAERLFFAHHDQLVSLNLKTDKSFYEKRDSVKLTLDYHRKGLDSINGFVSISCAQSNRFSSVNNKNIVDYVYLEKELATLPYDFSSVKIKDKAYLNKVFLIKGWRGYQWQQTPINDSIVFSSSEVKGWVSKGKSTIKSPMELHTIAKNNINSFSTDSSGKFTIPFSNLIIDDKSDVWLSMNARNPAIFSIKIDDPLTQIKTQLQQTSFGNPDKPVSGMIQDAAINISAGINLKEVIIAKKKDNFNTGVFSNQPRVNRCGDYVCESNILNCVNHAGDSRNRPAKPNGRYRDQDGNLVTYFGCQIKEVDANISIIKGIQMPKKFYKYDVSNMDEPINATTIYWNQQVTLSSTGKTSVCFNTGDLTGAFKIVVQGVTDGGVVYGEQEILVKSK</sequence>
<dbReference type="Gene3D" id="2.60.40.1930">
    <property type="match status" value="1"/>
</dbReference>
<protein>
    <recommendedName>
        <fullName evidence="4">MG2 domain-containing protein</fullName>
    </recommendedName>
</protein>
<reference evidence="3" key="1">
    <citation type="submission" date="2016-10" db="EMBL/GenBank/DDBJ databases">
        <authorList>
            <person name="Varghese N."/>
            <person name="Submissions S."/>
        </authorList>
    </citation>
    <scope>NUCLEOTIDE SEQUENCE [LARGE SCALE GENOMIC DNA]</scope>
    <source>
        <strain evidence="3">DSM 18130</strain>
    </source>
</reference>
<dbReference type="EMBL" id="FOJM01000019">
    <property type="protein sequence ID" value="SFA58367.1"/>
    <property type="molecule type" value="Genomic_DNA"/>
</dbReference>
<evidence type="ECO:0000313" key="3">
    <source>
        <dbReference type="Proteomes" id="UP000198836"/>
    </source>
</evidence>
<name>A0A1I0U3F5_9SPHI</name>
<keyword evidence="3" id="KW-1185">Reference proteome</keyword>
<proteinExistence type="predicted"/>
<evidence type="ECO:0000256" key="1">
    <source>
        <dbReference type="SAM" id="SignalP"/>
    </source>
</evidence>
<gene>
    <name evidence="2" type="ORF">SAMN04488511_11927</name>
</gene>
<feature type="chain" id="PRO_5011721349" description="MG2 domain-containing protein" evidence="1">
    <location>
        <begin position="22"/>
        <end position="804"/>
    </location>
</feature>
<dbReference type="Proteomes" id="UP000198836">
    <property type="component" value="Unassembled WGS sequence"/>
</dbReference>
<dbReference type="AlphaFoldDB" id="A0A1I0U3F5"/>
<feature type="signal peptide" evidence="1">
    <location>
        <begin position="1"/>
        <end position="21"/>
    </location>
</feature>
<evidence type="ECO:0008006" key="4">
    <source>
        <dbReference type="Google" id="ProtNLM"/>
    </source>
</evidence>
<dbReference type="RefSeq" id="WP_090987041.1">
    <property type="nucleotide sequence ID" value="NZ_FOJM01000019.1"/>
</dbReference>
<keyword evidence="1" id="KW-0732">Signal</keyword>
<dbReference type="OrthoDB" id="609485at2"/>
<evidence type="ECO:0000313" key="2">
    <source>
        <dbReference type="EMBL" id="SFA58367.1"/>
    </source>
</evidence>
<dbReference type="STRING" id="332999.SAMN04488511_11927"/>
<organism evidence="2 3">
    <name type="scientific">Pedobacter suwonensis</name>
    <dbReference type="NCBI Taxonomy" id="332999"/>
    <lineage>
        <taxon>Bacteria</taxon>
        <taxon>Pseudomonadati</taxon>
        <taxon>Bacteroidota</taxon>
        <taxon>Sphingobacteriia</taxon>
        <taxon>Sphingobacteriales</taxon>
        <taxon>Sphingobacteriaceae</taxon>
        <taxon>Pedobacter</taxon>
    </lineage>
</organism>